<proteinExistence type="predicted"/>
<feature type="compositionally biased region" description="Gly residues" evidence="1">
    <location>
        <begin position="186"/>
        <end position="195"/>
    </location>
</feature>
<feature type="region of interest" description="Disordered" evidence="1">
    <location>
        <begin position="145"/>
        <end position="243"/>
    </location>
</feature>
<evidence type="ECO:0000313" key="3">
    <source>
        <dbReference type="Proteomes" id="UP000799438"/>
    </source>
</evidence>
<feature type="compositionally biased region" description="Acidic residues" evidence="1">
    <location>
        <begin position="165"/>
        <end position="185"/>
    </location>
</feature>
<reference evidence="2" key="1">
    <citation type="journal article" date="2020" name="Stud. Mycol.">
        <title>101 Dothideomycetes genomes: a test case for predicting lifestyles and emergence of pathogens.</title>
        <authorList>
            <person name="Haridas S."/>
            <person name="Albert R."/>
            <person name="Binder M."/>
            <person name="Bloem J."/>
            <person name="Labutti K."/>
            <person name="Salamov A."/>
            <person name="Andreopoulos B."/>
            <person name="Baker S."/>
            <person name="Barry K."/>
            <person name="Bills G."/>
            <person name="Bluhm B."/>
            <person name="Cannon C."/>
            <person name="Castanera R."/>
            <person name="Culley D."/>
            <person name="Daum C."/>
            <person name="Ezra D."/>
            <person name="Gonzalez J."/>
            <person name="Henrissat B."/>
            <person name="Kuo A."/>
            <person name="Liang C."/>
            <person name="Lipzen A."/>
            <person name="Lutzoni F."/>
            <person name="Magnuson J."/>
            <person name="Mondo S."/>
            <person name="Nolan M."/>
            <person name="Ohm R."/>
            <person name="Pangilinan J."/>
            <person name="Park H.-J."/>
            <person name="Ramirez L."/>
            <person name="Alfaro M."/>
            <person name="Sun H."/>
            <person name="Tritt A."/>
            <person name="Yoshinaga Y."/>
            <person name="Zwiers L.-H."/>
            <person name="Turgeon B."/>
            <person name="Goodwin S."/>
            <person name="Spatafora J."/>
            <person name="Crous P."/>
            <person name="Grigoriev I."/>
        </authorList>
    </citation>
    <scope>NUCLEOTIDE SEQUENCE</scope>
    <source>
        <strain evidence="2">CBS 121167</strain>
    </source>
</reference>
<dbReference type="RefSeq" id="XP_033399396.1">
    <property type="nucleotide sequence ID" value="XM_033543039.1"/>
</dbReference>
<feature type="compositionally biased region" description="Polar residues" evidence="1">
    <location>
        <begin position="13"/>
        <end position="27"/>
    </location>
</feature>
<feature type="region of interest" description="Disordered" evidence="1">
    <location>
        <begin position="1"/>
        <end position="84"/>
    </location>
</feature>
<feature type="compositionally biased region" description="Low complexity" evidence="1">
    <location>
        <begin position="214"/>
        <end position="230"/>
    </location>
</feature>
<protein>
    <submittedName>
        <fullName evidence="2">Uncharacterized protein</fullName>
    </submittedName>
</protein>
<dbReference type="AlphaFoldDB" id="A0A6A6BK78"/>
<accession>A0A6A6BK78</accession>
<gene>
    <name evidence="2" type="ORF">K452DRAFT_307072</name>
</gene>
<name>A0A6A6BK78_9PEZI</name>
<organism evidence="2 3">
    <name type="scientific">Aplosporella prunicola CBS 121167</name>
    <dbReference type="NCBI Taxonomy" id="1176127"/>
    <lineage>
        <taxon>Eukaryota</taxon>
        <taxon>Fungi</taxon>
        <taxon>Dikarya</taxon>
        <taxon>Ascomycota</taxon>
        <taxon>Pezizomycotina</taxon>
        <taxon>Dothideomycetes</taxon>
        <taxon>Dothideomycetes incertae sedis</taxon>
        <taxon>Botryosphaeriales</taxon>
        <taxon>Aplosporellaceae</taxon>
        <taxon>Aplosporella</taxon>
    </lineage>
</organism>
<dbReference type="EMBL" id="ML995481">
    <property type="protein sequence ID" value="KAF2143684.1"/>
    <property type="molecule type" value="Genomic_DNA"/>
</dbReference>
<sequence length="292" mass="32272">MKTQVTIIAHTPYQRSETSKTRQSAHVQKTKPLYNQKVHPQDNSLDDELLAKTPSNTQPEPEKPDKRPRGRPSSTNACCVRDTNLPNRSEQDILQQVLDEIYRVVDKATFAPEMTRLEVKEFVKMKLSDDIGLENLYDLDSDDFDGLDGSGSPESFHGVGGLDALDGDEGLNGDSDPDQDLDGNDGLDGPGGPDGHGLEQQSEADYLIDEDNLSTMDSPSDGSDSTSSQTPEPGLKDSHVQDDNLVADTRSKITIWLLTQRPMPTTTFQAVKHYLMILPVAEPLRRIHHVEP</sequence>
<evidence type="ECO:0000313" key="2">
    <source>
        <dbReference type="EMBL" id="KAF2143684.1"/>
    </source>
</evidence>
<dbReference type="GeneID" id="54300536"/>
<dbReference type="Proteomes" id="UP000799438">
    <property type="component" value="Unassembled WGS sequence"/>
</dbReference>
<keyword evidence="3" id="KW-1185">Reference proteome</keyword>
<evidence type="ECO:0000256" key="1">
    <source>
        <dbReference type="SAM" id="MobiDB-lite"/>
    </source>
</evidence>